<proteinExistence type="predicted"/>
<gene>
    <name evidence="1" type="ORF">G5V65_18030</name>
</gene>
<organism evidence="1 2">
    <name type="scientific">Paragemmobacter kunshanensis</name>
    <dbReference type="NCBI Taxonomy" id="2583234"/>
    <lineage>
        <taxon>Bacteria</taxon>
        <taxon>Pseudomonadati</taxon>
        <taxon>Pseudomonadota</taxon>
        <taxon>Alphaproteobacteria</taxon>
        <taxon>Rhodobacterales</taxon>
        <taxon>Paracoccaceae</taxon>
        <taxon>Paragemmobacter</taxon>
    </lineage>
</organism>
<dbReference type="EMBL" id="JAALFE010000023">
    <property type="protein sequence ID" value="NGQ92794.1"/>
    <property type="molecule type" value="Genomic_DNA"/>
</dbReference>
<dbReference type="Proteomes" id="UP000474758">
    <property type="component" value="Unassembled WGS sequence"/>
</dbReference>
<sequence>MAHDMTYPRRTSWAESIFAAKAVAKGGVIRRAIRDVERDIGRAAFELEVRRRGYHLIECDSQYIVICNAGRINVIC</sequence>
<name>A0A6M1U501_9RHOB</name>
<keyword evidence="2" id="KW-1185">Reference proteome</keyword>
<protein>
    <recommendedName>
        <fullName evidence="3">N-(5'-phosphoribosyl)anthranilate isomerase</fullName>
    </recommendedName>
</protein>
<evidence type="ECO:0008006" key="3">
    <source>
        <dbReference type="Google" id="ProtNLM"/>
    </source>
</evidence>
<comment type="caution">
    <text evidence="1">The sequence shown here is derived from an EMBL/GenBank/DDBJ whole genome shotgun (WGS) entry which is preliminary data.</text>
</comment>
<evidence type="ECO:0000313" key="1">
    <source>
        <dbReference type="EMBL" id="NGQ92794.1"/>
    </source>
</evidence>
<evidence type="ECO:0000313" key="2">
    <source>
        <dbReference type="Proteomes" id="UP000474758"/>
    </source>
</evidence>
<dbReference type="AlphaFoldDB" id="A0A6M1U501"/>
<accession>A0A6M1U501</accession>
<reference evidence="1 2" key="1">
    <citation type="submission" date="2020-02" db="EMBL/GenBank/DDBJ databases">
        <title>Rhodobacter translucens sp. nov., a novel bacterium isolated from activated sludge.</title>
        <authorList>
            <person name="Liu J."/>
        </authorList>
    </citation>
    <scope>NUCLEOTIDE SEQUENCE [LARGE SCALE GENOMIC DNA]</scope>
    <source>
        <strain evidence="1 2">HX-7-19</strain>
    </source>
</reference>